<keyword evidence="3" id="KW-1185">Reference proteome</keyword>
<organism evidence="2 3">
    <name type="scientific">Streptomyces litchfieldiae</name>
    <dbReference type="NCBI Taxonomy" id="3075543"/>
    <lineage>
        <taxon>Bacteria</taxon>
        <taxon>Bacillati</taxon>
        <taxon>Actinomycetota</taxon>
        <taxon>Actinomycetes</taxon>
        <taxon>Kitasatosporales</taxon>
        <taxon>Streptomycetaceae</taxon>
        <taxon>Streptomyces</taxon>
    </lineage>
</organism>
<feature type="domain" description="HTH cro/C1-type" evidence="1">
    <location>
        <begin position="18"/>
        <end position="70"/>
    </location>
</feature>
<dbReference type="PROSITE" id="PS50943">
    <property type="entry name" value="HTH_CROC1"/>
    <property type="match status" value="1"/>
</dbReference>
<dbReference type="SUPFAM" id="SSF47413">
    <property type="entry name" value="lambda repressor-like DNA-binding domains"/>
    <property type="match status" value="1"/>
</dbReference>
<dbReference type="Proteomes" id="UP001183246">
    <property type="component" value="Unassembled WGS sequence"/>
</dbReference>
<dbReference type="Gene3D" id="1.10.260.40">
    <property type="entry name" value="lambda repressor-like DNA-binding domains"/>
    <property type="match status" value="1"/>
</dbReference>
<sequence>MSEQEISALRLSFGRQARMLREKQQLNRDDVGESCHCSGSMIGAVERGERIPDTALIHNLDKALDAKGLLSSVAEYMATEKYRAFFRDYAGLERTCHALNAYAPLLIPGLLQTEAYARATFRAGAPAMSEEEIEREIAARIERQELLKRDNKPYLGFIIEESVLQRPLGGKEVLKEQLLHLLECARLHFVTLQVMPTSREEHAGLNGYMTLVTSREHRQFVYLEYPGGSELVSDKKRVAHYQERYGILRAQALSPSESARFIEKLAGEL</sequence>
<accession>A0ABU2MJ46</accession>
<protein>
    <submittedName>
        <fullName evidence="2">Helix-turn-helix transcriptional regulator</fullName>
    </submittedName>
</protein>
<dbReference type="RefSeq" id="WP_311702743.1">
    <property type="nucleotide sequence ID" value="NZ_JAVREL010000001.1"/>
</dbReference>
<evidence type="ECO:0000313" key="3">
    <source>
        <dbReference type="Proteomes" id="UP001183246"/>
    </source>
</evidence>
<dbReference type="InterPro" id="IPR001387">
    <property type="entry name" value="Cro/C1-type_HTH"/>
</dbReference>
<evidence type="ECO:0000313" key="2">
    <source>
        <dbReference type="EMBL" id="MDT0341621.1"/>
    </source>
</evidence>
<dbReference type="Pfam" id="PF19054">
    <property type="entry name" value="DUF5753"/>
    <property type="match status" value="1"/>
</dbReference>
<name>A0ABU2MJ46_9ACTN</name>
<proteinExistence type="predicted"/>
<dbReference type="InterPro" id="IPR043917">
    <property type="entry name" value="DUF5753"/>
</dbReference>
<evidence type="ECO:0000259" key="1">
    <source>
        <dbReference type="PROSITE" id="PS50943"/>
    </source>
</evidence>
<dbReference type="CDD" id="cd00093">
    <property type="entry name" value="HTH_XRE"/>
    <property type="match status" value="1"/>
</dbReference>
<dbReference type="SMART" id="SM00530">
    <property type="entry name" value="HTH_XRE"/>
    <property type="match status" value="1"/>
</dbReference>
<reference evidence="3" key="1">
    <citation type="submission" date="2023-07" db="EMBL/GenBank/DDBJ databases">
        <title>30 novel species of actinomycetes from the DSMZ collection.</title>
        <authorList>
            <person name="Nouioui I."/>
        </authorList>
    </citation>
    <scope>NUCLEOTIDE SEQUENCE [LARGE SCALE GENOMIC DNA]</scope>
    <source>
        <strain evidence="3">DSM 44938</strain>
    </source>
</reference>
<dbReference type="EMBL" id="JAVREL010000001">
    <property type="protein sequence ID" value="MDT0341621.1"/>
    <property type="molecule type" value="Genomic_DNA"/>
</dbReference>
<dbReference type="Pfam" id="PF13560">
    <property type="entry name" value="HTH_31"/>
    <property type="match status" value="1"/>
</dbReference>
<dbReference type="InterPro" id="IPR010982">
    <property type="entry name" value="Lambda_DNA-bd_dom_sf"/>
</dbReference>
<gene>
    <name evidence="2" type="ORF">RM590_03035</name>
</gene>
<comment type="caution">
    <text evidence="2">The sequence shown here is derived from an EMBL/GenBank/DDBJ whole genome shotgun (WGS) entry which is preliminary data.</text>
</comment>